<dbReference type="PATRIC" id="fig|645517.4.peg.111"/>
<name>A0A1C7D4Q9_9SPHN</name>
<dbReference type="InterPro" id="IPR015590">
    <property type="entry name" value="Aldehyde_DH_dom"/>
</dbReference>
<organism evidence="4 5">
    <name type="scientific">Paraurantiacibacter namhicola</name>
    <dbReference type="NCBI Taxonomy" id="645517"/>
    <lineage>
        <taxon>Bacteria</taxon>
        <taxon>Pseudomonadati</taxon>
        <taxon>Pseudomonadota</taxon>
        <taxon>Alphaproteobacteria</taxon>
        <taxon>Sphingomonadales</taxon>
        <taxon>Erythrobacteraceae</taxon>
        <taxon>Paraurantiacibacter</taxon>
    </lineage>
</organism>
<dbReference type="InterPro" id="IPR016162">
    <property type="entry name" value="Ald_DH_N"/>
</dbReference>
<dbReference type="KEGG" id="anh:A6F65_00111"/>
<sequence>MTETYKNLIDGNWTGGGELVANINPSDHADVIGHYSAASVADVEQAIAAANRAGAEWGATGLEQRKAALDFIGDELIARCEEIGRVIAREEGKTIPEGKGEAFRSGQFFQYYAAECLRQIGEQAASVRPGVDVEVTREPAGVVGVITPWNFPVAVAAWKIAPALAFGNSVVLKPSETTPASAAILADIIHRSGIPAGVFNMVIGEGHDVGSALAGSPGIDAVTFTGSVAVGRKIAQSAITNMARIQLEMGSKNALVVLNDADMDLAVQCAIGGAFFGTGQKCTASSRLVVEEGIHDEFLERMIAAADALVVGHALDEKTQIGPVVTERQLQQIEGYLQLGKDEGAEIATGGDILELATKGNFMRPAIFTGSNNKMRINREEIFGPVTSVIKVADYDEALAVSNDTDFGLTSGIMTNSLSRARHFKRHSQSGCVMVNLPTAGTDYHVPFGGRKASSYGPREQGTYAKDFYTIVKTSYVGG</sequence>
<dbReference type="FunFam" id="3.40.605.10:FF:000007">
    <property type="entry name" value="NAD/NADP-dependent betaine aldehyde dehydrogenase"/>
    <property type="match status" value="1"/>
</dbReference>
<feature type="domain" description="Aldehyde dehydrogenase" evidence="3">
    <location>
        <begin position="19"/>
        <end position="474"/>
    </location>
</feature>
<proteinExistence type="inferred from homology"/>
<dbReference type="EC" id="1.2.1.5" evidence="4"/>
<evidence type="ECO:0000256" key="1">
    <source>
        <dbReference type="ARBA" id="ARBA00009986"/>
    </source>
</evidence>
<dbReference type="Pfam" id="PF00171">
    <property type="entry name" value="Aldedh"/>
    <property type="match status" value="1"/>
</dbReference>
<dbReference type="SUPFAM" id="SSF53720">
    <property type="entry name" value="ALDH-like"/>
    <property type="match status" value="1"/>
</dbReference>
<dbReference type="CDD" id="cd07097">
    <property type="entry name" value="ALDH_KGSADH-YcbD"/>
    <property type="match status" value="1"/>
</dbReference>
<dbReference type="InterPro" id="IPR016163">
    <property type="entry name" value="Ald_DH_C"/>
</dbReference>
<evidence type="ECO:0000259" key="3">
    <source>
        <dbReference type="Pfam" id="PF00171"/>
    </source>
</evidence>
<dbReference type="AlphaFoldDB" id="A0A1C7D4Q9"/>
<dbReference type="GO" id="GO:0004030">
    <property type="term" value="F:aldehyde dehydrogenase [NAD(P)+] activity"/>
    <property type="evidence" value="ECO:0007669"/>
    <property type="project" value="UniProtKB-EC"/>
</dbReference>
<comment type="similarity">
    <text evidence="1">Belongs to the aldehyde dehydrogenase family.</text>
</comment>
<dbReference type="Proteomes" id="UP000092698">
    <property type="component" value="Chromosome"/>
</dbReference>
<dbReference type="InterPro" id="IPR016161">
    <property type="entry name" value="Ald_DH/histidinol_DH"/>
</dbReference>
<evidence type="ECO:0000256" key="2">
    <source>
        <dbReference type="ARBA" id="ARBA00023002"/>
    </source>
</evidence>
<dbReference type="RefSeq" id="WP_067784592.1">
    <property type="nucleotide sequence ID" value="NZ_CP016545.1"/>
</dbReference>
<dbReference type="PANTHER" id="PTHR11699">
    <property type="entry name" value="ALDEHYDE DEHYDROGENASE-RELATED"/>
    <property type="match status" value="1"/>
</dbReference>
<accession>A0A1C7D4Q9</accession>
<dbReference type="Gene3D" id="3.40.309.10">
    <property type="entry name" value="Aldehyde Dehydrogenase, Chain A, domain 2"/>
    <property type="match status" value="1"/>
</dbReference>
<dbReference type="OrthoDB" id="9761688at2"/>
<protein>
    <submittedName>
        <fullName evidence="4">Aldehyde dehydrogenase, thermostable</fullName>
        <ecNumber evidence="4">1.2.1.5</ecNumber>
    </submittedName>
</protein>
<keyword evidence="2 4" id="KW-0560">Oxidoreductase</keyword>
<keyword evidence="5" id="KW-1185">Reference proteome</keyword>
<reference evidence="4 5" key="1">
    <citation type="submission" date="2016-07" db="EMBL/GenBank/DDBJ databases">
        <title>Complete genome sequence of Altererythrobacter namhicola JCM 16345T, containing esterase-encoding genes.</title>
        <authorList>
            <person name="Cheng H."/>
            <person name="Wu Y.-H."/>
            <person name="Jian S.-L."/>
            <person name="Huo Y.-Y."/>
            <person name="Wang C.-S."/>
            <person name="Xu X.-W."/>
        </authorList>
    </citation>
    <scope>NUCLEOTIDE SEQUENCE [LARGE SCALE GENOMIC DNA]</scope>
    <source>
        <strain evidence="4 5">JCM 16345</strain>
    </source>
</reference>
<dbReference type="STRING" id="645517.A6F65_00111"/>
<gene>
    <name evidence="4" type="primary">aldHT</name>
    <name evidence="4" type="ORF">A6F65_00111</name>
</gene>
<dbReference type="Gene3D" id="3.40.605.10">
    <property type="entry name" value="Aldehyde Dehydrogenase, Chain A, domain 1"/>
    <property type="match status" value="1"/>
</dbReference>
<evidence type="ECO:0000313" key="5">
    <source>
        <dbReference type="Proteomes" id="UP000092698"/>
    </source>
</evidence>
<evidence type="ECO:0000313" key="4">
    <source>
        <dbReference type="EMBL" id="ANU06439.1"/>
    </source>
</evidence>
<dbReference type="EMBL" id="CP016545">
    <property type="protein sequence ID" value="ANU06439.1"/>
    <property type="molecule type" value="Genomic_DNA"/>
</dbReference>
<dbReference type="FunFam" id="3.40.309.10:FF:000012">
    <property type="entry name" value="Betaine aldehyde dehydrogenase"/>
    <property type="match status" value="1"/>
</dbReference>